<protein>
    <recommendedName>
        <fullName evidence="3">Clan AA aspartic protease</fullName>
    </recommendedName>
</protein>
<dbReference type="Proteomes" id="UP000019140">
    <property type="component" value="Unassembled WGS sequence"/>
</dbReference>
<organism evidence="1 2">
    <name type="scientific">Candidatus Entotheonella gemina</name>
    <dbReference type="NCBI Taxonomy" id="1429439"/>
    <lineage>
        <taxon>Bacteria</taxon>
        <taxon>Pseudomonadati</taxon>
        <taxon>Nitrospinota/Tectimicrobiota group</taxon>
        <taxon>Candidatus Tectimicrobiota</taxon>
        <taxon>Candidatus Entotheonellia</taxon>
        <taxon>Candidatus Entotheonellales</taxon>
        <taxon>Candidatus Entotheonellaceae</taxon>
        <taxon>Candidatus Entotheonella</taxon>
    </lineage>
</organism>
<proteinExistence type="predicted"/>
<sequence length="47" mass="4936">MIAGIVNADYVEADAVDTTPLVGMSLLDGYDLYVQVVDGGHVVIQTP</sequence>
<comment type="caution">
    <text evidence="1">The sequence shown here is derived from an EMBL/GenBank/DDBJ whole genome shotgun (WGS) entry which is preliminary data.</text>
</comment>
<evidence type="ECO:0008006" key="3">
    <source>
        <dbReference type="Google" id="ProtNLM"/>
    </source>
</evidence>
<dbReference type="AlphaFoldDB" id="W4MCR1"/>
<accession>W4MCR1</accession>
<evidence type="ECO:0000313" key="2">
    <source>
        <dbReference type="Proteomes" id="UP000019140"/>
    </source>
</evidence>
<keyword evidence="2" id="KW-1185">Reference proteome</keyword>
<gene>
    <name evidence="1" type="ORF">ETSY2_09730</name>
</gene>
<dbReference type="HOGENOM" id="CLU_3165890_0_0_7"/>
<evidence type="ECO:0000313" key="1">
    <source>
        <dbReference type="EMBL" id="ETX07716.1"/>
    </source>
</evidence>
<dbReference type="EMBL" id="AZHX01000393">
    <property type="protein sequence ID" value="ETX07716.1"/>
    <property type="molecule type" value="Genomic_DNA"/>
</dbReference>
<reference evidence="1 2" key="1">
    <citation type="journal article" date="2014" name="Nature">
        <title>An environmental bacterial taxon with a large and distinct metabolic repertoire.</title>
        <authorList>
            <person name="Wilson M.C."/>
            <person name="Mori T."/>
            <person name="Ruckert C."/>
            <person name="Uria A.R."/>
            <person name="Helf M.J."/>
            <person name="Takada K."/>
            <person name="Gernert C."/>
            <person name="Steffens U.A."/>
            <person name="Heycke N."/>
            <person name="Schmitt S."/>
            <person name="Rinke C."/>
            <person name="Helfrich E.J."/>
            <person name="Brachmann A.O."/>
            <person name="Gurgui C."/>
            <person name="Wakimoto T."/>
            <person name="Kracht M."/>
            <person name="Crusemann M."/>
            <person name="Hentschel U."/>
            <person name="Abe I."/>
            <person name="Matsunaga S."/>
            <person name="Kalinowski J."/>
            <person name="Takeyama H."/>
            <person name="Piel J."/>
        </authorList>
    </citation>
    <scope>NUCLEOTIDE SEQUENCE [LARGE SCALE GENOMIC DNA]</scope>
    <source>
        <strain evidence="2">TSY2</strain>
    </source>
</reference>
<name>W4MCR1_9BACT</name>